<name>A0ABN2YEJ5_9ACTN</name>
<protein>
    <recommendedName>
        <fullName evidence="4">Lipoprotein</fullName>
    </recommendedName>
</protein>
<keyword evidence="3" id="KW-1185">Reference proteome</keyword>
<dbReference type="PROSITE" id="PS51257">
    <property type="entry name" value="PROKAR_LIPOPROTEIN"/>
    <property type="match status" value="1"/>
</dbReference>
<evidence type="ECO:0000313" key="3">
    <source>
        <dbReference type="Proteomes" id="UP001500443"/>
    </source>
</evidence>
<proteinExistence type="predicted"/>
<evidence type="ECO:0000313" key="2">
    <source>
        <dbReference type="EMBL" id="GAA2125934.1"/>
    </source>
</evidence>
<reference evidence="2 3" key="1">
    <citation type="journal article" date="2019" name="Int. J. Syst. Evol. Microbiol.">
        <title>The Global Catalogue of Microorganisms (GCM) 10K type strain sequencing project: providing services to taxonomists for standard genome sequencing and annotation.</title>
        <authorList>
            <consortium name="The Broad Institute Genomics Platform"/>
            <consortium name="The Broad Institute Genome Sequencing Center for Infectious Disease"/>
            <person name="Wu L."/>
            <person name="Ma J."/>
        </authorList>
    </citation>
    <scope>NUCLEOTIDE SEQUENCE [LARGE SCALE GENOMIC DNA]</scope>
    <source>
        <strain evidence="2 3">JCM 15481</strain>
    </source>
</reference>
<comment type="caution">
    <text evidence="2">The sequence shown here is derived from an EMBL/GenBank/DDBJ whole genome shotgun (WGS) entry which is preliminary data.</text>
</comment>
<dbReference type="EMBL" id="BAAAPF010000092">
    <property type="protein sequence ID" value="GAA2125934.1"/>
    <property type="molecule type" value="Genomic_DNA"/>
</dbReference>
<dbReference type="RefSeq" id="WP_344290638.1">
    <property type="nucleotide sequence ID" value="NZ_BAAAPF010000092.1"/>
</dbReference>
<feature type="region of interest" description="Disordered" evidence="1">
    <location>
        <begin position="73"/>
        <end position="126"/>
    </location>
</feature>
<evidence type="ECO:0000256" key="1">
    <source>
        <dbReference type="SAM" id="MobiDB-lite"/>
    </source>
</evidence>
<sequence length="297" mass="32843">MRPATVKATLWVLMAGMLFGCGNSQPEGVRVPDHLDQSTVDMVTNSGDYPARLHQVALVDLALTEKCMQDAGIPWKGSVDRPNPDADEGSGVSADRVRQHGYGLSEAKQSDGQNGQAGDSDDPRLRETLLGPRTALAKLTAPGDTVYWYPNQGCAAKAHASVYGDLDTWARITYIPQEISLGLFKKATADERYHAALGRWRTCMSQYGYSYDSPSSIPSALSKAYEDSTEPLDQRREKEITIAVRDMGCNRQVELSRTGLQLRREFARTIEPQQRAEMTRLSGLFTKAEQRSKILSR</sequence>
<organism evidence="2 3">
    <name type="scientific">Streptomyces synnematoformans</name>
    <dbReference type="NCBI Taxonomy" id="415721"/>
    <lineage>
        <taxon>Bacteria</taxon>
        <taxon>Bacillati</taxon>
        <taxon>Actinomycetota</taxon>
        <taxon>Actinomycetes</taxon>
        <taxon>Kitasatosporales</taxon>
        <taxon>Streptomycetaceae</taxon>
        <taxon>Streptomyces</taxon>
    </lineage>
</organism>
<accession>A0ABN2YEJ5</accession>
<gene>
    <name evidence="2" type="ORF">GCM10009802_31580</name>
</gene>
<evidence type="ECO:0008006" key="4">
    <source>
        <dbReference type="Google" id="ProtNLM"/>
    </source>
</evidence>
<dbReference type="Proteomes" id="UP001500443">
    <property type="component" value="Unassembled WGS sequence"/>
</dbReference>